<feature type="compositionally biased region" description="Gly residues" evidence="1">
    <location>
        <begin position="116"/>
        <end position="132"/>
    </location>
</feature>
<proteinExistence type="predicted"/>
<name>A0ABD2JFB3_HETSC</name>
<accession>A0ABD2JFB3</accession>
<feature type="region of interest" description="Disordered" evidence="1">
    <location>
        <begin position="1"/>
        <end position="135"/>
    </location>
</feature>
<dbReference type="EMBL" id="JBICCN010000145">
    <property type="protein sequence ID" value="KAL3089313.1"/>
    <property type="molecule type" value="Genomic_DNA"/>
</dbReference>
<keyword evidence="3" id="KW-1185">Reference proteome</keyword>
<dbReference type="AlphaFoldDB" id="A0ABD2JFB3"/>
<sequence>MCGEERGAGNSQVKKAKDETEGSPRAFVAKDLKDGRTDNDEEEENQKPVGAQQAHIPQQAHHHTQPSPIECPQPNWQSMGGNGGRGRTTDGRGTPGEGHKVKTAPEGMGGREGKKSLGGGGEWGKTVKGGGGGREKLRFHSMWVLGGGEGMMGILPERNEGREAERGEQRHKVLFV</sequence>
<protein>
    <submittedName>
        <fullName evidence="2">Uncharacterized protein</fullName>
    </submittedName>
</protein>
<feature type="compositionally biased region" description="Basic and acidic residues" evidence="1">
    <location>
        <begin position="15"/>
        <end position="38"/>
    </location>
</feature>
<evidence type="ECO:0000313" key="3">
    <source>
        <dbReference type="Proteomes" id="UP001620645"/>
    </source>
</evidence>
<evidence type="ECO:0000313" key="2">
    <source>
        <dbReference type="EMBL" id="KAL3089313.1"/>
    </source>
</evidence>
<dbReference type="Proteomes" id="UP001620645">
    <property type="component" value="Unassembled WGS sequence"/>
</dbReference>
<reference evidence="2 3" key="1">
    <citation type="submission" date="2024-10" db="EMBL/GenBank/DDBJ databases">
        <authorList>
            <person name="Kim D."/>
        </authorList>
    </citation>
    <scope>NUCLEOTIDE SEQUENCE [LARGE SCALE GENOMIC DNA]</scope>
    <source>
        <strain evidence="2">Taebaek</strain>
    </source>
</reference>
<gene>
    <name evidence="2" type="ORF">niasHS_007035</name>
</gene>
<organism evidence="2 3">
    <name type="scientific">Heterodera schachtii</name>
    <name type="common">Sugarbeet cyst nematode worm</name>
    <name type="synonym">Tylenchus schachtii</name>
    <dbReference type="NCBI Taxonomy" id="97005"/>
    <lineage>
        <taxon>Eukaryota</taxon>
        <taxon>Metazoa</taxon>
        <taxon>Ecdysozoa</taxon>
        <taxon>Nematoda</taxon>
        <taxon>Chromadorea</taxon>
        <taxon>Rhabditida</taxon>
        <taxon>Tylenchina</taxon>
        <taxon>Tylenchomorpha</taxon>
        <taxon>Tylenchoidea</taxon>
        <taxon>Heteroderidae</taxon>
        <taxon>Heteroderinae</taxon>
        <taxon>Heterodera</taxon>
    </lineage>
</organism>
<comment type="caution">
    <text evidence="2">The sequence shown here is derived from an EMBL/GenBank/DDBJ whole genome shotgun (WGS) entry which is preliminary data.</text>
</comment>
<evidence type="ECO:0000256" key="1">
    <source>
        <dbReference type="SAM" id="MobiDB-lite"/>
    </source>
</evidence>